<dbReference type="PANTHER" id="PTHR42648">
    <property type="entry name" value="TRANSPOSASE, PUTATIVE-RELATED"/>
    <property type="match status" value="1"/>
</dbReference>
<dbReference type="AlphaFoldDB" id="A0A371H8M6"/>
<dbReference type="PANTHER" id="PTHR42648:SF11">
    <property type="entry name" value="TRANSPOSON TY4-P GAG-POL POLYPROTEIN"/>
    <property type="match status" value="1"/>
</dbReference>
<evidence type="ECO:0000256" key="4">
    <source>
        <dbReference type="ARBA" id="ARBA00022801"/>
    </source>
</evidence>
<keyword evidence="8" id="KW-0239">DNA-directed DNA polymerase</keyword>
<dbReference type="GO" id="GO:0004519">
    <property type="term" value="F:endonuclease activity"/>
    <property type="evidence" value="ECO:0007669"/>
    <property type="project" value="UniProtKB-KW"/>
</dbReference>
<keyword evidence="4" id="KW-0378">Hydrolase</keyword>
<dbReference type="InterPro" id="IPR012337">
    <property type="entry name" value="RNaseH-like_sf"/>
</dbReference>
<keyword evidence="8" id="KW-0808">Transferase</keyword>
<keyword evidence="2" id="KW-0479">Metal-binding</keyword>
<organism evidence="10 11">
    <name type="scientific">Mucuna pruriens</name>
    <name type="common">Velvet bean</name>
    <name type="synonym">Dolichos pruriens</name>
    <dbReference type="NCBI Taxonomy" id="157652"/>
    <lineage>
        <taxon>Eukaryota</taxon>
        <taxon>Viridiplantae</taxon>
        <taxon>Streptophyta</taxon>
        <taxon>Embryophyta</taxon>
        <taxon>Tracheophyta</taxon>
        <taxon>Spermatophyta</taxon>
        <taxon>Magnoliopsida</taxon>
        <taxon>eudicotyledons</taxon>
        <taxon>Gunneridae</taxon>
        <taxon>Pentapetalae</taxon>
        <taxon>rosids</taxon>
        <taxon>fabids</taxon>
        <taxon>Fabales</taxon>
        <taxon>Fabaceae</taxon>
        <taxon>Papilionoideae</taxon>
        <taxon>50 kb inversion clade</taxon>
        <taxon>NPAAA clade</taxon>
        <taxon>indigoferoid/millettioid clade</taxon>
        <taxon>Phaseoleae</taxon>
        <taxon>Mucuna</taxon>
    </lineage>
</organism>
<feature type="non-terminal residue" evidence="10">
    <location>
        <position position="1"/>
    </location>
</feature>
<keyword evidence="7" id="KW-0695">RNA-directed DNA polymerase</keyword>
<dbReference type="GO" id="GO:0003964">
    <property type="term" value="F:RNA-directed DNA polymerase activity"/>
    <property type="evidence" value="ECO:0007669"/>
    <property type="project" value="UniProtKB-KW"/>
</dbReference>
<dbReference type="GO" id="GO:0016787">
    <property type="term" value="F:hydrolase activity"/>
    <property type="evidence" value="ECO:0007669"/>
    <property type="project" value="UniProtKB-KW"/>
</dbReference>
<dbReference type="GO" id="GO:0006310">
    <property type="term" value="P:DNA recombination"/>
    <property type="evidence" value="ECO:0007669"/>
    <property type="project" value="UniProtKB-KW"/>
</dbReference>
<dbReference type="GO" id="GO:0003887">
    <property type="term" value="F:DNA-directed DNA polymerase activity"/>
    <property type="evidence" value="ECO:0007669"/>
    <property type="project" value="UniProtKB-KW"/>
</dbReference>
<evidence type="ECO:0000256" key="2">
    <source>
        <dbReference type="ARBA" id="ARBA00022723"/>
    </source>
</evidence>
<keyword evidence="3" id="KW-0255">Endonuclease</keyword>
<evidence type="ECO:0000256" key="7">
    <source>
        <dbReference type="ARBA" id="ARBA00022918"/>
    </source>
</evidence>
<dbReference type="SUPFAM" id="SSF53098">
    <property type="entry name" value="Ribonuclease H-like"/>
    <property type="match status" value="1"/>
</dbReference>
<protein>
    <recommendedName>
        <fullName evidence="12">Integrase catalytic domain-containing protein</fullName>
    </recommendedName>
</protein>
<dbReference type="GO" id="GO:0003676">
    <property type="term" value="F:nucleic acid binding"/>
    <property type="evidence" value="ECO:0007669"/>
    <property type="project" value="InterPro"/>
</dbReference>
<keyword evidence="6" id="KW-0229">DNA integration</keyword>
<comment type="caution">
    <text evidence="10">The sequence shown here is derived from an EMBL/GenBank/DDBJ whole genome shotgun (WGS) entry which is preliminary data.</text>
</comment>
<evidence type="ECO:0008006" key="12">
    <source>
        <dbReference type="Google" id="ProtNLM"/>
    </source>
</evidence>
<dbReference type="EMBL" id="QJKJ01003316">
    <property type="protein sequence ID" value="RDX99066.1"/>
    <property type="molecule type" value="Genomic_DNA"/>
</dbReference>
<keyword evidence="8" id="KW-0548">Nucleotidyltransferase</keyword>
<dbReference type="Proteomes" id="UP000257109">
    <property type="component" value="Unassembled WGS sequence"/>
</dbReference>
<keyword evidence="5" id="KW-0460">Magnesium</keyword>
<keyword evidence="11" id="KW-1185">Reference proteome</keyword>
<dbReference type="InterPro" id="IPR039537">
    <property type="entry name" value="Retrotran_Ty1/copia-like"/>
</dbReference>
<dbReference type="STRING" id="157652.A0A371H8M6"/>
<dbReference type="Gene3D" id="3.30.420.10">
    <property type="entry name" value="Ribonuclease H-like superfamily/Ribonuclease H"/>
    <property type="match status" value="1"/>
</dbReference>
<dbReference type="InterPro" id="IPR036397">
    <property type="entry name" value="RNaseH_sf"/>
</dbReference>
<keyword evidence="9" id="KW-0233">DNA recombination</keyword>
<dbReference type="OrthoDB" id="97058at2759"/>
<evidence type="ECO:0000256" key="1">
    <source>
        <dbReference type="ARBA" id="ARBA00022722"/>
    </source>
</evidence>
<sequence>MSAYHEIQSHSHKSSTYMGYVGGYEIPMKENCLCLKDQNSNLVPKVFMSRNRIFTLSIKTNEHARRSFPKEVESKANESLQLVNIDVSGPIDPPSFGKNKYFLLFIDDFSWKTWVYFLKHKSKAFVT</sequence>
<gene>
    <name evidence="10" type="ORF">CR513_17939</name>
</gene>
<evidence type="ECO:0000256" key="6">
    <source>
        <dbReference type="ARBA" id="ARBA00022908"/>
    </source>
</evidence>
<reference evidence="10" key="1">
    <citation type="submission" date="2018-05" db="EMBL/GenBank/DDBJ databases">
        <title>Draft genome of Mucuna pruriens seed.</title>
        <authorList>
            <person name="Nnadi N.E."/>
            <person name="Vos R."/>
            <person name="Hasami M.H."/>
            <person name="Devisetty U.K."/>
            <person name="Aguiy J.C."/>
        </authorList>
    </citation>
    <scope>NUCLEOTIDE SEQUENCE [LARGE SCALE GENOMIC DNA]</scope>
    <source>
        <strain evidence="10">JCA_2017</strain>
    </source>
</reference>
<dbReference type="GO" id="GO:0015074">
    <property type="term" value="P:DNA integration"/>
    <property type="evidence" value="ECO:0007669"/>
    <property type="project" value="UniProtKB-KW"/>
</dbReference>
<name>A0A371H8M6_MUCPR</name>
<dbReference type="GO" id="GO:0046872">
    <property type="term" value="F:metal ion binding"/>
    <property type="evidence" value="ECO:0007669"/>
    <property type="project" value="UniProtKB-KW"/>
</dbReference>
<evidence type="ECO:0000256" key="5">
    <source>
        <dbReference type="ARBA" id="ARBA00022842"/>
    </source>
</evidence>
<evidence type="ECO:0000256" key="9">
    <source>
        <dbReference type="ARBA" id="ARBA00023172"/>
    </source>
</evidence>
<evidence type="ECO:0000313" key="10">
    <source>
        <dbReference type="EMBL" id="RDX99066.1"/>
    </source>
</evidence>
<evidence type="ECO:0000313" key="11">
    <source>
        <dbReference type="Proteomes" id="UP000257109"/>
    </source>
</evidence>
<proteinExistence type="predicted"/>
<evidence type="ECO:0000256" key="8">
    <source>
        <dbReference type="ARBA" id="ARBA00022932"/>
    </source>
</evidence>
<accession>A0A371H8M6</accession>
<keyword evidence="1" id="KW-0540">Nuclease</keyword>
<evidence type="ECO:0000256" key="3">
    <source>
        <dbReference type="ARBA" id="ARBA00022759"/>
    </source>
</evidence>